<keyword evidence="8 12" id="KW-0238">DNA-binding</keyword>
<evidence type="ECO:0000256" key="9">
    <source>
        <dbReference type="ARBA" id="ARBA00023163"/>
    </source>
</evidence>
<keyword evidence="9 12" id="KW-0804">Transcription</keyword>
<keyword evidence="6 12" id="KW-0068">Autocatalytic cleavage</keyword>
<dbReference type="GO" id="GO:0045892">
    <property type="term" value="P:negative regulation of DNA-templated transcription"/>
    <property type="evidence" value="ECO:0007669"/>
    <property type="project" value="UniProtKB-UniRule"/>
</dbReference>
<evidence type="ECO:0000256" key="8">
    <source>
        <dbReference type="ARBA" id="ARBA00023125"/>
    </source>
</evidence>
<dbReference type="Pfam" id="PF00717">
    <property type="entry name" value="Peptidase_S24"/>
    <property type="match status" value="1"/>
</dbReference>
<keyword evidence="10 12" id="KW-0234">DNA repair</keyword>
<comment type="subunit">
    <text evidence="12">Homodimer.</text>
</comment>
<dbReference type="InterPro" id="IPR006199">
    <property type="entry name" value="LexA_DNA-bd_dom"/>
</dbReference>
<evidence type="ECO:0000256" key="11">
    <source>
        <dbReference type="ARBA" id="ARBA00023236"/>
    </source>
</evidence>
<keyword evidence="11 12" id="KW-0742">SOS response</keyword>
<dbReference type="STRING" id="1423744.FC86_GL000923"/>
<evidence type="ECO:0000256" key="5">
    <source>
        <dbReference type="ARBA" id="ARBA00022801"/>
    </source>
</evidence>
<accession>A0A0R2DK23</accession>
<dbReference type="Pfam" id="PF01726">
    <property type="entry name" value="LexA_DNA_bind"/>
    <property type="match status" value="1"/>
</dbReference>
<keyword evidence="4 12" id="KW-0227">DNA damage</keyword>
<evidence type="ECO:0000259" key="15">
    <source>
        <dbReference type="Pfam" id="PF01726"/>
    </source>
</evidence>
<feature type="domain" description="LexA repressor DNA-binding" evidence="15">
    <location>
        <begin position="10"/>
        <end position="66"/>
    </location>
</feature>
<evidence type="ECO:0000313" key="17">
    <source>
        <dbReference type="Proteomes" id="UP000051378"/>
    </source>
</evidence>
<dbReference type="HAMAP" id="MF_00015">
    <property type="entry name" value="LexA"/>
    <property type="match status" value="1"/>
</dbReference>
<evidence type="ECO:0000256" key="3">
    <source>
        <dbReference type="ARBA" id="ARBA00022705"/>
    </source>
</evidence>
<comment type="catalytic activity">
    <reaction evidence="12">
        <text>Hydrolysis of Ala-|-Gly bond in repressor LexA.</text>
        <dbReference type="EC" id="3.4.21.88"/>
    </reaction>
</comment>
<dbReference type="InterPro" id="IPR039418">
    <property type="entry name" value="LexA-like"/>
</dbReference>
<organism evidence="16 17">
    <name type="scientific">Holzapfeliella floricola DSM 23037 = JCM 16512</name>
    <dbReference type="NCBI Taxonomy" id="1423744"/>
    <lineage>
        <taxon>Bacteria</taxon>
        <taxon>Bacillati</taxon>
        <taxon>Bacillota</taxon>
        <taxon>Bacilli</taxon>
        <taxon>Lactobacillales</taxon>
        <taxon>Lactobacillaceae</taxon>
        <taxon>Holzapfeliella</taxon>
    </lineage>
</organism>
<feature type="DNA-binding region" description="H-T-H motif" evidence="12">
    <location>
        <begin position="29"/>
        <end position="49"/>
    </location>
</feature>
<reference evidence="16 17" key="1">
    <citation type="journal article" date="2015" name="Genome Announc.">
        <title>Expanding the biotechnology potential of lactobacilli through comparative genomics of 213 strains and associated genera.</title>
        <authorList>
            <person name="Sun Z."/>
            <person name="Harris H.M."/>
            <person name="McCann A."/>
            <person name="Guo C."/>
            <person name="Argimon S."/>
            <person name="Zhang W."/>
            <person name="Yang X."/>
            <person name="Jeffery I.B."/>
            <person name="Cooney J.C."/>
            <person name="Kagawa T.F."/>
            <person name="Liu W."/>
            <person name="Song Y."/>
            <person name="Salvetti E."/>
            <person name="Wrobel A."/>
            <person name="Rasinkangas P."/>
            <person name="Parkhill J."/>
            <person name="Rea M.C."/>
            <person name="O'Sullivan O."/>
            <person name="Ritari J."/>
            <person name="Douillard F.P."/>
            <person name="Paul Ross R."/>
            <person name="Yang R."/>
            <person name="Briner A.E."/>
            <person name="Felis G.E."/>
            <person name="de Vos W.M."/>
            <person name="Barrangou R."/>
            <person name="Klaenhammer T.R."/>
            <person name="Caufield P.W."/>
            <person name="Cui Y."/>
            <person name="Zhang H."/>
            <person name="O'Toole P.W."/>
        </authorList>
    </citation>
    <scope>NUCLEOTIDE SEQUENCE [LARGE SCALE GENOMIC DNA]</scope>
    <source>
        <strain evidence="16 17">DSM 23037</strain>
    </source>
</reference>
<dbReference type="EMBL" id="AYZL01000020">
    <property type="protein sequence ID" value="KRN03811.1"/>
    <property type="molecule type" value="Genomic_DNA"/>
</dbReference>
<gene>
    <name evidence="12" type="primary">lexA</name>
    <name evidence="16" type="ORF">FC86_GL000923</name>
</gene>
<evidence type="ECO:0000256" key="4">
    <source>
        <dbReference type="ARBA" id="ARBA00022763"/>
    </source>
</evidence>
<dbReference type="Gene3D" id="2.10.109.10">
    <property type="entry name" value="Umud Fragment, subunit A"/>
    <property type="match status" value="1"/>
</dbReference>
<comment type="caution">
    <text evidence="16">The sequence shown here is derived from an EMBL/GenBank/DDBJ whole genome shotgun (WGS) entry which is preliminary data.</text>
</comment>
<comment type="function">
    <text evidence="12">Represses a number of genes involved in the response to DNA damage (SOS response), including recA and lexA. In the presence of single-stranded DNA, RecA interacts with LexA causing an autocatalytic cleavage which disrupts the DNA-binding part of LexA, leading to derepression of the SOS regulon and eventually DNA repair.</text>
</comment>
<dbReference type="AlphaFoldDB" id="A0A0R2DK23"/>
<dbReference type="OrthoDB" id="9802364at2"/>
<dbReference type="RefSeq" id="WP_056975124.1">
    <property type="nucleotide sequence ID" value="NZ_AYZL01000020.1"/>
</dbReference>
<name>A0A0R2DK23_9LACO</name>
<dbReference type="CDD" id="cd00090">
    <property type="entry name" value="HTH_ARSR"/>
    <property type="match status" value="1"/>
</dbReference>
<feature type="site" description="Cleavage; by autolysis" evidence="12">
    <location>
        <begin position="92"/>
        <end position="93"/>
    </location>
</feature>
<dbReference type="EC" id="3.4.21.88" evidence="12"/>
<dbReference type="SUPFAM" id="SSF51306">
    <property type="entry name" value="LexA/Signal peptidase"/>
    <property type="match status" value="1"/>
</dbReference>
<proteinExistence type="inferred from homology"/>
<evidence type="ECO:0000259" key="14">
    <source>
        <dbReference type="Pfam" id="PF00717"/>
    </source>
</evidence>
<feature type="active site" description="For autocatalytic cleavage activity" evidence="12">
    <location>
        <position position="129"/>
    </location>
</feature>
<dbReference type="InterPro" id="IPR006200">
    <property type="entry name" value="LexA"/>
</dbReference>
<evidence type="ECO:0000256" key="12">
    <source>
        <dbReference type="HAMAP-Rule" id="MF_00015"/>
    </source>
</evidence>
<keyword evidence="17" id="KW-1185">Reference proteome</keyword>
<dbReference type="InterPro" id="IPR015927">
    <property type="entry name" value="Peptidase_S24_S26A/B/C"/>
</dbReference>
<dbReference type="FunFam" id="2.10.109.10:FF:000001">
    <property type="entry name" value="LexA repressor"/>
    <property type="match status" value="1"/>
</dbReference>
<keyword evidence="2 12" id="KW-0678">Repressor</keyword>
<dbReference type="PANTHER" id="PTHR33516">
    <property type="entry name" value="LEXA REPRESSOR"/>
    <property type="match status" value="1"/>
</dbReference>
<dbReference type="GO" id="GO:0006281">
    <property type="term" value="P:DNA repair"/>
    <property type="evidence" value="ECO:0007669"/>
    <property type="project" value="UniProtKB-UniRule"/>
</dbReference>
<dbReference type="InterPro" id="IPR036286">
    <property type="entry name" value="LexA/Signal_pep-like_sf"/>
</dbReference>
<evidence type="ECO:0000256" key="2">
    <source>
        <dbReference type="ARBA" id="ARBA00022491"/>
    </source>
</evidence>
<dbReference type="PANTHER" id="PTHR33516:SF2">
    <property type="entry name" value="LEXA REPRESSOR-RELATED"/>
    <property type="match status" value="1"/>
</dbReference>
<dbReference type="InterPro" id="IPR050077">
    <property type="entry name" value="LexA_repressor"/>
</dbReference>
<evidence type="ECO:0000313" key="16">
    <source>
        <dbReference type="EMBL" id="KRN03811.1"/>
    </source>
</evidence>
<evidence type="ECO:0000256" key="7">
    <source>
        <dbReference type="ARBA" id="ARBA00023015"/>
    </source>
</evidence>
<dbReference type="Proteomes" id="UP000051378">
    <property type="component" value="Unassembled WGS sequence"/>
</dbReference>
<dbReference type="GO" id="GO:0006508">
    <property type="term" value="P:proteolysis"/>
    <property type="evidence" value="ECO:0007669"/>
    <property type="project" value="InterPro"/>
</dbReference>
<dbReference type="InterPro" id="IPR036388">
    <property type="entry name" value="WH-like_DNA-bd_sf"/>
</dbReference>
<feature type="domain" description="Peptidase S24/S26A/S26B/S26C" evidence="14">
    <location>
        <begin position="85"/>
        <end position="200"/>
    </location>
</feature>
<dbReference type="PATRIC" id="fig|1423744.4.peg.949"/>
<evidence type="ECO:0000256" key="10">
    <source>
        <dbReference type="ARBA" id="ARBA00023204"/>
    </source>
</evidence>
<dbReference type="PRINTS" id="PR00726">
    <property type="entry name" value="LEXASERPTASE"/>
</dbReference>
<evidence type="ECO:0000256" key="13">
    <source>
        <dbReference type="RuleBase" id="RU003991"/>
    </source>
</evidence>
<keyword evidence="3 12" id="KW-0235">DNA replication</keyword>
<dbReference type="GO" id="GO:0006260">
    <property type="term" value="P:DNA replication"/>
    <property type="evidence" value="ECO:0007669"/>
    <property type="project" value="UniProtKB-UniRule"/>
</dbReference>
<evidence type="ECO:0000256" key="1">
    <source>
        <dbReference type="ARBA" id="ARBA00007484"/>
    </source>
</evidence>
<dbReference type="CDD" id="cd06529">
    <property type="entry name" value="S24_LexA-like"/>
    <property type="match status" value="1"/>
</dbReference>
<dbReference type="Gene3D" id="1.10.10.10">
    <property type="entry name" value="Winged helix-like DNA-binding domain superfamily/Winged helix DNA-binding domain"/>
    <property type="match status" value="1"/>
</dbReference>
<dbReference type="NCBIfam" id="TIGR00498">
    <property type="entry name" value="lexA"/>
    <property type="match status" value="1"/>
</dbReference>
<sequence length="207" mass="23483">MANIKENKRLEILNYLYYTILDNQYAPSVREIARHVNLASTSTVHSHLKKLEADGFITKEGNKTRAIRITDLGKERLNVKEEAIPIIGEVVAGEPAYTFDQTISDYFPIPPHLEHLKNELFILEVKGNSMINAHICPGDYVFVKSQTSAQNGDIVVALTEDNETTLKRFYKKQTKVVLHPENDSMSDIQIDNIKILGKVISLYRSII</sequence>
<dbReference type="GO" id="GO:0009432">
    <property type="term" value="P:SOS response"/>
    <property type="evidence" value="ECO:0007669"/>
    <property type="project" value="UniProtKB-UniRule"/>
</dbReference>
<dbReference type="InterPro" id="IPR006197">
    <property type="entry name" value="Peptidase_S24_LexA"/>
</dbReference>
<dbReference type="SUPFAM" id="SSF46785">
    <property type="entry name" value="Winged helix' DNA-binding domain"/>
    <property type="match status" value="1"/>
</dbReference>
<keyword evidence="5 12" id="KW-0378">Hydrolase</keyword>
<comment type="similarity">
    <text evidence="1 12 13">Belongs to the peptidase S24 family.</text>
</comment>
<dbReference type="GO" id="GO:0003677">
    <property type="term" value="F:DNA binding"/>
    <property type="evidence" value="ECO:0007669"/>
    <property type="project" value="UniProtKB-UniRule"/>
</dbReference>
<dbReference type="InterPro" id="IPR011991">
    <property type="entry name" value="ArsR-like_HTH"/>
</dbReference>
<keyword evidence="7 12" id="KW-0805">Transcription regulation</keyword>
<dbReference type="InterPro" id="IPR036390">
    <property type="entry name" value="WH_DNA-bd_sf"/>
</dbReference>
<feature type="active site" description="For autocatalytic cleavage activity" evidence="12">
    <location>
        <position position="167"/>
    </location>
</feature>
<dbReference type="GO" id="GO:0004252">
    <property type="term" value="F:serine-type endopeptidase activity"/>
    <property type="evidence" value="ECO:0007669"/>
    <property type="project" value="UniProtKB-UniRule"/>
</dbReference>
<protein>
    <recommendedName>
        <fullName evidence="12">LexA repressor</fullName>
        <ecNumber evidence="12">3.4.21.88</ecNumber>
    </recommendedName>
</protein>
<evidence type="ECO:0000256" key="6">
    <source>
        <dbReference type="ARBA" id="ARBA00022813"/>
    </source>
</evidence>